<keyword evidence="2" id="KW-1185">Reference proteome</keyword>
<dbReference type="EMBL" id="CM039426">
    <property type="protein sequence ID" value="KAI4357195.1"/>
    <property type="molecule type" value="Genomic_DNA"/>
</dbReference>
<organism evidence="1 2">
    <name type="scientific">Bauhinia variegata</name>
    <name type="common">Purple orchid tree</name>
    <name type="synonym">Phanera variegata</name>
    <dbReference type="NCBI Taxonomy" id="167791"/>
    <lineage>
        <taxon>Eukaryota</taxon>
        <taxon>Viridiplantae</taxon>
        <taxon>Streptophyta</taxon>
        <taxon>Embryophyta</taxon>
        <taxon>Tracheophyta</taxon>
        <taxon>Spermatophyta</taxon>
        <taxon>Magnoliopsida</taxon>
        <taxon>eudicotyledons</taxon>
        <taxon>Gunneridae</taxon>
        <taxon>Pentapetalae</taxon>
        <taxon>rosids</taxon>
        <taxon>fabids</taxon>
        <taxon>Fabales</taxon>
        <taxon>Fabaceae</taxon>
        <taxon>Cercidoideae</taxon>
        <taxon>Cercideae</taxon>
        <taxon>Bauhiniinae</taxon>
        <taxon>Bauhinia</taxon>
    </lineage>
</organism>
<sequence>MVGEIALNMHDFVQDLGLWIAFKEGRTIMVSLSNDLNSLIGDGFINDQFAVSSWYRQTNQTSTLFVAAKLEILWIETGGSLDLSSASFEDLQGLKVMVLKFNGNYDPTSCDLSLPPSVESLTNLRTLCLRGWNLGDISFVVKLKKLQLEELIIKHSEELKHIITEHEDGGDTNTGKEIVPASHNSHLILPNLKRLHVSFCCKLESMCPISRIEGLEKLEEIALEKDSQLKYVFGQYDQRDHSSHQKNSQIHFPMLKAVKLHGICPKKYHTSSYSKAKLESPLSQELNVTKCDKLKCLFPIIVSRSLPELTPLKVDECEKLEEIMDENIEHKNLSDAQVCFPKFKLIQISLCRKFKSLLPIAWARMLPKLSVLDISHADELKVVFSKSSKEATSNGQEIVIPNLEELKFIKLLRSVGNCPGFKLHVVNLVKMVVNECPKFAPIIDATQVVPQPCNQSIDKTKPMIVLHDGGTDN</sequence>
<accession>A0ACB9Q976</accession>
<protein>
    <submittedName>
        <fullName evidence="1">Uncharacterized protein</fullName>
    </submittedName>
</protein>
<gene>
    <name evidence="1" type="ORF">L6164_001160</name>
</gene>
<reference evidence="1 2" key="1">
    <citation type="journal article" date="2022" name="DNA Res.">
        <title>Chromosomal-level genome assembly of the orchid tree Bauhinia variegata (Leguminosae; Cercidoideae) supports the allotetraploid origin hypothesis of Bauhinia.</title>
        <authorList>
            <person name="Zhong Y."/>
            <person name="Chen Y."/>
            <person name="Zheng D."/>
            <person name="Pang J."/>
            <person name="Liu Y."/>
            <person name="Luo S."/>
            <person name="Meng S."/>
            <person name="Qian L."/>
            <person name="Wei D."/>
            <person name="Dai S."/>
            <person name="Zhou R."/>
        </authorList>
    </citation>
    <scope>NUCLEOTIDE SEQUENCE [LARGE SCALE GENOMIC DNA]</scope>
    <source>
        <strain evidence="1">BV-YZ2020</strain>
    </source>
</reference>
<comment type="caution">
    <text evidence="1">The sequence shown here is derived from an EMBL/GenBank/DDBJ whole genome shotgun (WGS) entry which is preliminary data.</text>
</comment>
<dbReference type="Proteomes" id="UP000828941">
    <property type="component" value="Chromosome 1"/>
</dbReference>
<proteinExistence type="predicted"/>
<evidence type="ECO:0000313" key="1">
    <source>
        <dbReference type="EMBL" id="KAI4357195.1"/>
    </source>
</evidence>
<evidence type="ECO:0000313" key="2">
    <source>
        <dbReference type="Proteomes" id="UP000828941"/>
    </source>
</evidence>
<name>A0ACB9Q976_BAUVA</name>